<proteinExistence type="predicted"/>
<keyword evidence="2" id="KW-1185">Reference proteome</keyword>
<dbReference type="Ensembl" id="ENSRFET00010009699.1">
    <property type="protein sequence ID" value="ENSRFEP00010008839.1"/>
    <property type="gene ID" value="ENSRFEG00010006039.1"/>
</dbReference>
<dbReference type="Proteomes" id="UP000472240">
    <property type="component" value="Chromosome 21"/>
</dbReference>
<organism evidence="1 2">
    <name type="scientific">Rhinolophus ferrumequinum</name>
    <name type="common">Greater horseshoe bat</name>
    <dbReference type="NCBI Taxonomy" id="59479"/>
    <lineage>
        <taxon>Eukaryota</taxon>
        <taxon>Metazoa</taxon>
        <taxon>Chordata</taxon>
        <taxon>Craniata</taxon>
        <taxon>Vertebrata</taxon>
        <taxon>Euteleostomi</taxon>
        <taxon>Mammalia</taxon>
        <taxon>Eutheria</taxon>
        <taxon>Laurasiatheria</taxon>
        <taxon>Chiroptera</taxon>
        <taxon>Yinpterochiroptera</taxon>
        <taxon>Rhinolophoidea</taxon>
        <taxon>Rhinolophidae</taxon>
        <taxon>Rhinolophinae</taxon>
        <taxon>Rhinolophus</taxon>
    </lineage>
</organism>
<dbReference type="InParanoid" id="A0A671E648"/>
<reference evidence="2" key="3">
    <citation type="submission" date="2018-12" db="EMBL/GenBank/DDBJ databases">
        <title>G10K-VGP greater horseshoe bat female genome, primary haplotype.</title>
        <authorList>
            <person name="Teeling E."/>
            <person name="Myers G."/>
            <person name="Vernes S."/>
            <person name="Pippel M."/>
            <person name="Winkler S."/>
            <person name="Fedrigo O."/>
            <person name="Rhie A."/>
            <person name="Koren S."/>
            <person name="Phillippy A."/>
            <person name="Lewin H."/>
            <person name="Damas J."/>
            <person name="Howe K."/>
            <person name="Mountcastle J."/>
            <person name="Jarvis E.D."/>
        </authorList>
    </citation>
    <scope>NUCLEOTIDE SEQUENCE [LARGE SCALE GENOMIC DNA]</scope>
</reference>
<dbReference type="GeneTree" id="ENSGT00910000148243"/>
<evidence type="ECO:0000313" key="2">
    <source>
        <dbReference type="Proteomes" id="UP000472240"/>
    </source>
</evidence>
<reference evidence="1" key="4">
    <citation type="submission" date="2025-08" db="UniProtKB">
        <authorList>
            <consortium name="Ensembl"/>
        </authorList>
    </citation>
    <scope>IDENTIFICATION</scope>
</reference>
<accession>A0A671E648</accession>
<reference evidence="1 2" key="1">
    <citation type="journal article" date="2015" name="Annu Rev Anim Biosci">
        <title>The Genome 10K Project: a way forward.</title>
        <authorList>
            <person name="Koepfli K.P."/>
            <person name="Paten B."/>
            <person name="O'Brien S.J."/>
            <person name="Koepfli K.P."/>
            <person name="Paten B."/>
            <person name="Antunes A."/>
            <person name="Belov K."/>
            <person name="Bustamante C."/>
            <person name="Castoe T.A."/>
            <person name="Clawson H."/>
            <person name="Crawford A.J."/>
            <person name="Diekhans M."/>
            <person name="Distel D."/>
            <person name="Durbin R."/>
            <person name="Earl D."/>
            <person name="Fujita M.K."/>
            <person name="Gamble T."/>
            <person name="Georges A."/>
            <person name="Gemmell N."/>
            <person name="Gilbert M.T."/>
            <person name="Graves J.M."/>
            <person name="Green R.E."/>
            <person name="Hickey G."/>
            <person name="Jarvis E.D."/>
            <person name="Johnson W."/>
            <person name="Komissarov A."/>
            <person name="Korf I."/>
            <person name="Kuhn R."/>
            <person name="Larkin D.M."/>
            <person name="Lewin H."/>
            <person name="Lopez J.V."/>
            <person name="Ma J."/>
            <person name="Marques-Bonet T."/>
            <person name="Miller W."/>
            <person name="Murphy R."/>
            <person name="Pevzner P."/>
            <person name="Shapiro B."/>
            <person name="Steiner C."/>
            <person name="Tamazian G."/>
            <person name="Venkatesh B."/>
            <person name="Wang J."/>
            <person name="Wayne R."/>
            <person name="Wiley E."/>
            <person name="Yang H."/>
            <person name="Zhang G."/>
            <person name="Haussler D."/>
            <person name="Ryder O."/>
            <person name="O'Brien S.J."/>
        </authorList>
    </citation>
    <scope>NUCLEOTIDE SEQUENCE</scope>
</reference>
<reference evidence="1 2" key="2">
    <citation type="journal article" date="2018" name="Annu Rev Anim Biosci">
        <title>Bat Biology, Genomes, and the Bat1K Project: To Generate Chromosome-Level Genomes for All Living Bat Species.</title>
        <authorList>
            <person name="Teeling E.C."/>
            <person name="Vernes S.C."/>
            <person name="Davalos L.M."/>
            <person name="Ray D.A."/>
            <person name="Gilbert M.T.P."/>
            <person name="Myers E."/>
        </authorList>
    </citation>
    <scope>NUCLEOTIDE SEQUENCE</scope>
</reference>
<protein>
    <submittedName>
        <fullName evidence="1">Uncharacterized protein</fullName>
    </submittedName>
</protein>
<dbReference type="AlphaFoldDB" id="A0A671E648"/>
<sequence>LPALGRVVRPHPVPAASISGVATWPKLLSTAGKPEPQAAVLFPLWDLVSYFFRLWFGERNQHINDFFPQKPLNNSFWRVFAFLLAVWFWSRWGQRAEDTQRQGCALETDGLSWACAVPVGPVAYISTPALVCGCPQ</sequence>
<reference evidence="1" key="5">
    <citation type="submission" date="2025-09" db="UniProtKB">
        <authorList>
            <consortium name="Ensembl"/>
        </authorList>
    </citation>
    <scope>IDENTIFICATION</scope>
</reference>
<name>A0A671E648_RHIFE</name>
<evidence type="ECO:0000313" key="1">
    <source>
        <dbReference type="Ensembl" id="ENSRFEP00010008839.1"/>
    </source>
</evidence>